<comment type="caution">
    <text evidence="2">The sequence shown here is derived from an EMBL/GenBank/DDBJ whole genome shotgun (WGS) entry which is preliminary data.</text>
</comment>
<reference evidence="2" key="2">
    <citation type="submission" date="2022-07" db="EMBL/GenBank/DDBJ databases">
        <authorList>
            <person name="Goncalves M.F.M."/>
            <person name="Hilario S."/>
            <person name="Van De Peer Y."/>
            <person name="Esteves A.C."/>
            <person name="Alves A."/>
        </authorList>
    </citation>
    <scope>NUCLEOTIDE SEQUENCE</scope>
    <source>
        <strain evidence="2">MUM 19.33</strain>
    </source>
</reference>
<evidence type="ECO:0000313" key="3">
    <source>
        <dbReference type="Proteomes" id="UP001055219"/>
    </source>
</evidence>
<keyword evidence="3" id="KW-1185">Reference proteome</keyword>
<reference evidence="2" key="1">
    <citation type="journal article" date="2021" name="J Fungi (Basel)">
        <title>Genomic and Metabolomic Analyses of the Marine Fungus Emericellopsis cladophorae: Insights into Saltwater Adaptability Mechanisms and Its Biosynthetic Potential.</title>
        <authorList>
            <person name="Goncalves M.F.M."/>
            <person name="Hilario S."/>
            <person name="Van de Peer Y."/>
            <person name="Esteves A.C."/>
            <person name="Alves A."/>
        </authorList>
    </citation>
    <scope>NUCLEOTIDE SEQUENCE</scope>
    <source>
        <strain evidence="2">MUM 19.33</strain>
    </source>
</reference>
<name>A0A9P9Y019_9HYPO</name>
<proteinExistence type="predicted"/>
<dbReference type="OrthoDB" id="10594522at2759"/>
<gene>
    <name evidence="2" type="ORF">J7T54_001104</name>
</gene>
<feature type="compositionally biased region" description="Low complexity" evidence="1">
    <location>
        <begin position="195"/>
        <end position="216"/>
    </location>
</feature>
<organism evidence="2 3">
    <name type="scientific">Emericellopsis cladophorae</name>
    <dbReference type="NCBI Taxonomy" id="2686198"/>
    <lineage>
        <taxon>Eukaryota</taxon>
        <taxon>Fungi</taxon>
        <taxon>Dikarya</taxon>
        <taxon>Ascomycota</taxon>
        <taxon>Pezizomycotina</taxon>
        <taxon>Sordariomycetes</taxon>
        <taxon>Hypocreomycetidae</taxon>
        <taxon>Hypocreales</taxon>
        <taxon>Bionectriaceae</taxon>
        <taxon>Emericellopsis</taxon>
    </lineage>
</organism>
<dbReference type="Proteomes" id="UP001055219">
    <property type="component" value="Unassembled WGS sequence"/>
</dbReference>
<feature type="region of interest" description="Disordered" evidence="1">
    <location>
        <begin position="195"/>
        <end position="235"/>
    </location>
</feature>
<dbReference type="GeneID" id="75827623"/>
<evidence type="ECO:0000313" key="2">
    <source>
        <dbReference type="EMBL" id="KAI6780796.1"/>
    </source>
</evidence>
<dbReference type="RefSeq" id="XP_051361652.1">
    <property type="nucleotide sequence ID" value="XM_051507159.1"/>
</dbReference>
<sequence>MFSTAEIARDIRNWIETRPDVMPERPPRRQRRQRPPYQPMQVLRREPGQRNMAPRRQYALHATEVWGDMPQWPSRCPPTPPPPIYPRDSIAEEMEMRRKRSGPPIPTTYYVVQDEPGKPTGLIEVPRPRWASLPQPAIPAEPGVLAELKTDPYGNIKKNRRRAHFGAPNNPYPTAHLMEPDGHVAPPAAAAATRASATPSTGAMDTPSRGTTTARTARGRPRSNAISLPREPIPPQHVDEELTAAEWRMRVRLAAIRERARAPVTPPVVMPVSHEEDIDWGAYPETAALNGTSSLQAQVQGSWRVFDEYMAGIQPADNTDWGGSPEADALNNEEDIDLSSEYPETAALNDTPSFQAPVIDWGGYSETDALDGTLLRAQVEAYWKAFDEYMDNTYQQAHNSNS</sequence>
<dbReference type="EMBL" id="JAGIXG020000028">
    <property type="protein sequence ID" value="KAI6780796.1"/>
    <property type="molecule type" value="Genomic_DNA"/>
</dbReference>
<protein>
    <submittedName>
        <fullName evidence="2">Uncharacterized protein</fullName>
    </submittedName>
</protein>
<dbReference type="AlphaFoldDB" id="A0A9P9Y019"/>
<feature type="compositionally biased region" description="Basic and acidic residues" evidence="1">
    <location>
        <begin position="18"/>
        <end position="27"/>
    </location>
</feature>
<feature type="region of interest" description="Disordered" evidence="1">
    <location>
        <begin position="18"/>
        <end position="52"/>
    </location>
</feature>
<accession>A0A9P9Y019</accession>
<evidence type="ECO:0000256" key="1">
    <source>
        <dbReference type="SAM" id="MobiDB-lite"/>
    </source>
</evidence>